<dbReference type="AlphaFoldDB" id="A0AAD5UL04"/>
<dbReference type="Proteomes" id="UP001210925">
    <property type="component" value="Unassembled WGS sequence"/>
</dbReference>
<reference evidence="1" key="1">
    <citation type="submission" date="2020-05" db="EMBL/GenBank/DDBJ databases">
        <title>Phylogenomic resolution of chytrid fungi.</title>
        <authorList>
            <person name="Stajich J.E."/>
            <person name="Amses K."/>
            <person name="Simmons R."/>
            <person name="Seto K."/>
            <person name="Myers J."/>
            <person name="Bonds A."/>
            <person name="Quandt C.A."/>
            <person name="Barry K."/>
            <person name="Liu P."/>
            <person name="Grigoriev I."/>
            <person name="Longcore J.E."/>
            <person name="James T.Y."/>
        </authorList>
    </citation>
    <scope>NUCLEOTIDE SEQUENCE</scope>
    <source>
        <strain evidence="1">PLAUS21</strain>
    </source>
</reference>
<evidence type="ECO:0000313" key="1">
    <source>
        <dbReference type="EMBL" id="KAJ3261000.1"/>
    </source>
</evidence>
<dbReference type="Gene3D" id="1.20.920.60">
    <property type="match status" value="1"/>
</dbReference>
<keyword evidence="2" id="KW-1185">Reference proteome</keyword>
<evidence type="ECO:0000313" key="2">
    <source>
        <dbReference type="Proteomes" id="UP001210925"/>
    </source>
</evidence>
<name>A0AAD5UL04_9FUNG</name>
<sequence length="243" mass="28467">MYKSQPCLPSQISSVNIPAEIWLNVFKFSPKQALLKIRVVNRKLSKLANIELLERSQQKFYQDCVYTREKQLEYQQMQIVKRPLLVHFREFLTAPSTAENLTEVTWFANAPSEVQVVCECLCRLKGGIDLPDDVRMSWSDIRRIMKKQDFKMWLMCLATNVDFISIIDIKKVEQIIRMDPMITYERLREVSMSGYRLLILIAASLQYCTNADELSRKRIECEIAEGKLHTFSRFMDAITLHLC</sequence>
<comment type="caution">
    <text evidence="1">The sequence shown here is derived from an EMBL/GenBank/DDBJ whole genome shotgun (WGS) entry which is preliminary data.</text>
</comment>
<gene>
    <name evidence="1" type="primary">DNAH10_2</name>
    <name evidence="1" type="ORF">HK103_006955</name>
</gene>
<organism evidence="1 2">
    <name type="scientific">Boothiomyces macroporosus</name>
    <dbReference type="NCBI Taxonomy" id="261099"/>
    <lineage>
        <taxon>Eukaryota</taxon>
        <taxon>Fungi</taxon>
        <taxon>Fungi incertae sedis</taxon>
        <taxon>Chytridiomycota</taxon>
        <taxon>Chytridiomycota incertae sedis</taxon>
        <taxon>Chytridiomycetes</taxon>
        <taxon>Rhizophydiales</taxon>
        <taxon>Terramycetaceae</taxon>
        <taxon>Boothiomyces</taxon>
    </lineage>
</organism>
<protein>
    <submittedName>
        <fullName evidence="1">Dynein heavy chain 10, axonemal</fullName>
    </submittedName>
</protein>
<proteinExistence type="predicted"/>
<accession>A0AAD5UL04</accession>
<dbReference type="EMBL" id="JADGKB010000008">
    <property type="protein sequence ID" value="KAJ3261000.1"/>
    <property type="molecule type" value="Genomic_DNA"/>
</dbReference>